<dbReference type="Proteomes" id="UP001596086">
    <property type="component" value="Unassembled WGS sequence"/>
</dbReference>
<gene>
    <name evidence="1" type="ORF">ACFPO9_17200</name>
</gene>
<keyword evidence="2" id="KW-1185">Reference proteome</keyword>
<reference evidence="2" key="1">
    <citation type="journal article" date="2019" name="Int. J. Syst. Evol. Microbiol.">
        <title>The Global Catalogue of Microorganisms (GCM) 10K type strain sequencing project: providing services to taxonomists for standard genome sequencing and annotation.</title>
        <authorList>
            <consortium name="The Broad Institute Genomics Platform"/>
            <consortium name="The Broad Institute Genome Sequencing Center for Infectious Disease"/>
            <person name="Wu L."/>
            <person name="Ma J."/>
        </authorList>
    </citation>
    <scope>NUCLEOTIDE SEQUENCE [LARGE SCALE GENOMIC DNA]</scope>
    <source>
        <strain evidence="2">CGMCC 4.5798</strain>
    </source>
</reference>
<name>A0ABW0S2U1_9BURK</name>
<evidence type="ECO:0000313" key="1">
    <source>
        <dbReference type="EMBL" id="MFC5550255.1"/>
    </source>
</evidence>
<proteinExistence type="predicted"/>
<comment type="caution">
    <text evidence="1">The sequence shown here is derived from an EMBL/GenBank/DDBJ whole genome shotgun (WGS) entry which is preliminary data.</text>
</comment>
<protein>
    <submittedName>
        <fullName evidence="1">Uncharacterized protein</fullName>
    </submittedName>
</protein>
<organism evidence="1 2">
    <name type="scientific">Massilia aerilata</name>
    <dbReference type="NCBI Taxonomy" id="453817"/>
    <lineage>
        <taxon>Bacteria</taxon>
        <taxon>Pseudomonadati</taxon>
        <taxon>Pseudomonadota</taxon>
        <taxon>Betaproteobacteria</taxon>
        <taxon>Burkholderiales</taxon>
        <taxon>Oxalobacteraceae</taxon>
        <taxon>Telluria group</taxon>
        <taxon>Massilia</taxon>
    </lineage>
</organism>
<sequence>MNNYQLASNLKTTGWNPNFDVNAKNDYGMTPTEVAMQAGNLGEFVEITSHPEFQPTSMGRVGLFLDICRRESESHYKALKQYLDANFTFDTAVRAFVKLA</sequence>
<dbReference type="EMBL" id="JBHSMZ010000014">
    <property type="protein sequence ID" value="MFC5550255.1"/>
    <property type="molecule type" value="Genomic_DNA"/>
</dbReference>
<evidence type="ECO:0000313" key="2">
    <source>
        <dbReference type="Proteomes" id="UP001596086"/>
    </source>
</evidence>
<dbReference type="RefSeq" id="WP_379772574.1">
    <property type="nucleotide sequence ID" value="NZ_JBHSMZ010000014.1"/>
</dbReference>
<accession>A0ABW0S2U1</accession>